<dbReference type="GO" id="GO:0009249">
    <property type="term" value="P:protein lipoylation"/>
    <property type="evidence" value="ECO:0007669"/>
    <property type="project" value="TreeGrafter"/>
</dbReference>
<comment type="cofactor">
    <cofactor evidence="3">
        <name>(R)-lipoate</name>
        <dbReference type="ChEBI" id="CHEBI:83088"/>
    </cofactor>
    <text evidence="3">Binds 1 lipoyl cofactor covalently.</text>
</comment>
<accession>A0A6N6MJT5</accession>
<protein>
    <recommendedName>
        <fullName evidence="3">Glycine cleavage system H protein</fullName>
    </recommendedName>
</protein>
<dbReference type="InterPro" id="IPR017453">
    <property type="entry name" value="GCV_H_sub"/>
</dbReference>
<keyword evidence="7" id="KW-1185">Reference proteome</keyword>
<dbReference type="RefSeq" id="WP_150965937.1">
    <property type="nucleotide sequence ID" value="NZ_VZZJ01000028.1"/>
</dbReference>
<dbReference type="EMBL" id="VZZJ01000028">
    <property type="protein sequence ID" value="KAB1070371.1"/>
    <property type="molecule type" value="Genomic_DNA"/>
</dbReference>
<sequence length="120" mass="12558">MLRFTDEHEWLKLEGDIATVGITTHAAEQLGDLVFIELPKVGAALKKGEAAAVVESVKAASDVYAPVSGEVTEVNPAAVDDPATVGSDPQGAGWLYRIRLSDPGAMDGLMDEAAYAAFAK</sequence>
<feature type="modified residue" description="N6-lipoyllysine" evidence="3 4">
    <location>
        <position position="58"/>
    </location>
</feature>
<dbReference type="AlphaFoldDB" id="A0A6N6MJT5"/>
<dbReference type="InterPro" id="IPR000089">
    <property type="entry name" value="Biotin_lipoyl"/>
</dbReference>
<comment type="subunit">
    <text evidence="3">The glycine cleavage system is composed of four proteins: P, T, L and H.</text>
</comment>
<comment type="similarity">
    <text evidence="1 3">Belongs to the GcvH family.</text>
</comment>
<organism evidence="6 7">
    <name type="scientific">Methylobacterium planeticum</name>
    <dbReference type="NCBI Taxonomy" id="2615211"/>
    <lineage>
        <taxon>Bacteria</taxon>
        <taxon>Pseudomonadati</taxon>
        <taxon>Pseudomonadota</taxon>
        <taxon>Alphaproteobacteria</taxon>
        <taxon>Hyphomicrobiales</taxon>
        <taxon>Methylobacteriaceae</taxon>
        <taxon>Methylobacterium</taxon>
    </lineage>
</organism>
<reference evidence="6 7" key="1">
    <citation type="submission" date="2019-09" db="EMBL/GenBank/DDBJ databases">
        <title>YIM 132548 draft genome.</title>
        <authorList>
            <person name="Jiang L."/>
        </authorList>
    </citation>
    <scope>NUCLEOTIDE SEQUENCE [LARGE SCALE GENOMIC DNA]</scope>
    <source>
        <strain evidence="6 7">YIM 132548</strain>
    </source>
</reference>
<comment type="function">
    <text evidence="3">The glycine cleavage system catalyzes the degradation of glycine. The H protein shuttles the methylamine group of glycine from the P protein to the T protein.</text>
</comment>
<dbReference type="GO" id="GO:0005829">
    <property type="term" value="C:cytosol"/>
    <property type="evidence" value="ECO:0007669"/>
    <property type="project" value="TreeGrafter"/>
</dbReference>
<dbReference type="CDD" id="cd06848">
    <property type="entry name" value="GCS_H"/>
    <property type="match status" value="1"/>
</dbReference>
<evidence type="ECO:0000313" key="6">
    <source>
        <dbReference type="EMBL" id="KAB1070371.1"/>
    </source>
</evidence>
<dbReference type="GO" id="GO:0005960">
    <property type="term" value="C:glycine cleavage complex"/>
    <property type="evidence" value="ECO:0007669"/>
    <property type="project" value="InterPro"/>
</dbReference>
<dbReference type="InterPro" id="IPR003016">
    <property type="entry name" value="2-oxoA_DH_lipoyl-BS"/>
</dbReference>
<evidence type="ECO:0000256" key="2">
    <source>
        <dbReference type="ARBA" id="ARBA00022823"/>
    </source>
</evidence>
<dbReference type="GO" id="GO:0019464">
    <property type="term" value="P:glycine decarboxylation via glycine cleavage system"/>
    <property type="evidence" value="ECO:0007669"/>
    <property type="project" value="UniProtKB-UniRule"/>
</dbReference>
<dbReference type="Pfam" id="PF01597">
    <property type="entry name" value="GCV_H"/>
    <property type="match status" value="1"/>
</dbReference>
<dbReference type="NCBIfam" id="TIGR00527">
    <property type="entry name" value="gcvH"/>
    <property type="match status" value="1"/>
</dbReference>
<dbReference type="PROSITE" id="PS50968">
    <property type="entry name" value="BIOTINYL_LIPOYL"/>
    <property type="match status" value="1"/>
</dbReference>
<name>A0A6N6MJT5_9HYPH</name>
<evidence type="ECO:0000313" key="7">
    <source>
        <dbReference type="Proteomes" id="UP000441523"/>
    </source>
</evidence>
<comment type="caution">
    <text evidence="6">The sequence shown here is derived from an EMBL/GenBank/DDBJ whole genome shotgun (WGS) entry which is preliminary data.</text>
</comment>
<dbReference type="PANTHER" id="PTHR11715">
    <property type="entry name" value="GLYCINE CLEAVAGE SYSTEM H PROTEIN"/>
    <property type="match status" value="1"/>
</dbReference>
<dbReference type="InterPro" id="IPR002930">
    <property type="entry name" value="GCV_H"/>
</dbReference>
<proteinExistence type="inferred from homology"/>
<evidence type="ECO:0000259" key="5">
    <source>
        <dbReference type="PROSITE" id="PS50968"/>
    </source>
</evidence>
<evidence type="ECO:0000256" key="3">
    <source>
        <dbReference type="HAMAP-Rule" id="MF_00272"/>
    </source>
</evidence>
<dbReference type="NCBIfam" id="NF002270">
    <property type="entry name" value="PRK01202.1"/>
    <property type="match status" value="1"/>
</dbReference>
<feature type="domain" description="Lipoyl-binding" evidence="5">
    <location>
        <begin position="17"/>
        <end position="99"/>
    </location>
</feature>
<dbReference type="Proteomes" id="UP000441523">
    <property type="component" value="Unassembled WGS sequence"/>
</dbReference>
<keyword evidence="2 3" id="KW-0450">Lipoyl</keyword>
<dbReference type="HAMAP" id="MF_00272">
    <property type="entry name" value="GcvH"/>
    <property type="match status" value="1"/>
</dbReference>
<dbReference type="Gene3D" id="2.40.50.100">
    <property type="match status" value="1"/>
</dbReference>
<dbReference type="PROSITE" id="PS00189">
    <property type="entry name" value="LIPOYL"/>
    <property type="match status" value="1"/>
</dbReference>
<dbReference type="InterPro" id="IPR011053">
    <property type="entry name" value="Single_hybrid_motif"/>
</dbReference>
<evidence type="ECO:0000256" key="1">
    <source>
        <dbReference type="ARBA" id="ARBA00009249"/>
    </source>
</evidence>
<dbReference type="SUPFAM" id="SSF51230">
    <property type="entry name" value="Single hybrid motif"/>
    <property type="match status" value="1"/>
</dbReference>
<gene>
    <name evidence="3 6" type="primary">gcvH</name>
    <name evidence="6" type="ORF">F6X51_22570</name>
</gene>
<dbReference type="PANTHER" id="PTHR11715:SF3">
    <property type="entry name" value="GLYCINE CLEAVAGE SYSTEM H PROTEIN-RELATED"/>
    <property type="match status" value="1"/>
</dbReference>
<dbReference type="InterPro" id="IPR033753">
    <property type="entry name" value="GCV_H/Fam206"/>
</dbReference>
<evidence type="ECO:0000256" key="4">
    <source>
        <dbReference type="PIRSR" id="PIRSR617453-50"/>
    </source>
</evidence>